<evidence type="ECO:0000313" key="4">
    <source>
        <dbReference type="Proteomes" id="UP000634206"/>
    </source>
</evidence>
<dbReference type="AlphaFoldDB" id="A0AAE2SCW8"/>
<feature type="signal peptide" evidence="2">
    <location>
        <begin position="1"/>
        <end position="21"/>
    </location>
</feature>
<keyword evidence="1" id="KW-0812">Transmembrane</keyword>
<feature type="chain" id="PRO_5042045385" evidence="2">
    <location>
        <begin position="22"/>
        <end position="493"/>
    </location>
</feature>
<dbReference type="PANTHER" id="PTHR14136:SF17">
    <property type="entry name" value="BTB_POZ DOMAIN-CONTAINING PROTEIN KCTD9"/>
    <property type="match status" value="1"/>
</dbReference>
<name>A0AAE2SCW8_9BACT</name>
<evidence type="ECO:0000256" key="2">
    <source>
        <dbReference type="SAM" id="SignalP"/>
    </source>
</evidence>
<gene>
    <name evidence="3" type="ORF">JIN83_03295</name>
</gene>
<accession>A0AAE2SCW8</accession>
<dbReference type="InterPro" id="IPR051082">
    <property type="entry name" value="Pentapeptide-BTB/POZ_domain"/>
</dbReference>
<feature type="transmembrane region" description="Helical" evidence="1">
    <location>
        <begin position="406"/>
        <end position="425"/>
    </location>
</feature>
<comment type="caution">
    <text evidence="3">The sequence shown here is derived from an EMBL/GenBank/DDBJ whole genome shotgun (WGS) entry which is preliminary data.</text>
</comment>
<dbReference type="SUPFAM" id="SSF141571">
    <property type="entry name" value="Pentapeptide repeat-like"/>
    <property type="match status" value="2"/>
</dbReference>
<dbReference type="PANTHER" id="PTHR14136">
    <property type="entry name" value="BTB_POZ DOMAIN-CONTAINING PROTEIN KCTD9"/>
    <property type="match status" value="1"/>
</dbReference>
<keyword evidence="2" id="KW-0732">Signal</keyword>
<feature type="transmembrane region" description="Helical" evidence="1">
    <location>
        <begin position="466"/>
        <end position="491"/>
    </location>
</feature>
<dbReference type="Pfam" id="PF00805">
    <property type="entry name" value="Pentapeptide"/>
    <property type="match status" value="2"/>
</dbReference>
<proteinExistence type="predicted"/>
<sequence length="493" mass="52704">MRWLSSLILWLLLQASAPLHAAIPRADIVAYVTAERAAERVPDITGHFGNDLWGSDFSKLNLAGVDFSHADLGDCKFHDSDLRKSTFSSAHLYLAEFFDTDLRGADFIGCSLDRCHFDRADLRESLGFGLDFVMGVTAKGANLSGLSFARCDLASTDFSGADLSRCDFTLANGVGAKFTGANWSGVMAKEFFVLGARGLTQADLDTLDQAGAIASATSMQAAVDRGVSFVGRKLDGAQLNDLNLEGVDFSDCDLRGANFTNSKLKHAQFVRSELAFAQFHHASMQQANFTEAHAHGVNFSHADLTAAEFRHANVSYAHFKGSQLTGARFVRAKVERSNFESAVGSPTPPLAKLQEKSGYAVHQLRIQLLDAVLAIAPLLGLLAFIIMIIAAVAMWKNPALHPWTKFLILISFVNLLAAPLLAVAVMSSAAIAVSLLAFLGTGSIVCTVGILLGISRLAQGQKKPEWPSIIFFAASPFPGIGIGAVLLNALASV</sequence>
<feature type="transmembrane region" description="Helical" evidence="1">
    <location>
        <begin position="431"/>
        <end position="454"/>
    </location>
</feature>
<reference evidence="3" key="1">
    <citation type="submission" date="2021-01" db="EMBL/GenBank/DDBJ databases">
        <title>Modified the classification status of verrucomicrobia.</title>
        <authorList>
            <person name="Feng X."/>
        </authorList>
    </citation>
    <scope>NUCLEOTIDE SEQUENCE</scope>
    <source>
        <strain evidence="3">5K15</strain>
    </source>
</reference>
<organism evidence="3 4">
    <name type="scientific">Oceaniferula flava</name>
    <dbReference type="NCBI Taxonomy" id="2800421"/>
    <lineage>
        <taxon>Bacteria</taxon>
        <taxon>Pseudomonadati</taxon>
        <taxon>Verrucomicrobiota</taxon>
        <taxon>Verrucomicrobiia</taxon>
        <taxon>Verrucomicrobiales</taxon>
        <taxon>Verrucomicrobiaceae</taxon>
        <taxon>Oceaniferula</taxon>
    </lineage>
</organism>
<protein>
    <submittedName>
        <fullName evidence="3">Pentapeptide repeat-containing protein</fullName>
    </submittedName>
</protein>
<dbReference type="InterPro" id="IPR001646">
    <property type="entry name" value="5peptide_repeat"/>
</dbReference>
<keyword evidence="1" id="KW-1133">Transmembrane helix</keyword>
<evidence type="ECO:0000313" key="3">
    <source>
        <dbReference type="EMBL" id="MBK1853971.1"/>
    </source>
</evidence>
<dbReference type="EMBL" id="JAENIG010000002">
    <property type="protein sequence ID" value="MBK1853971.1"/>
    <property type="molecule type" value="Genomic_DNA"/>
</dbReference>
<feature type="transmembrane region" description="Helical" evidence="1">
    <location>
        <begin position="371"/>
        <end position="394"/>
    </location>
</feature>
<keyword evidence="4" id="KW-1185">Reference proteome</keyword>
<dbReference type="RefSeq" id="WP_309488579.1">
    <property type="nucleotide sequence ID" value="NZ_JAENIG010000002.1"/>
</dbReference>
<dbReference type="Gene3D" id="2.160.20.80">
    <property type="entry name" value="E3 ubiquitin-protein ligase SopA"/>
    <property type="match status" value="3"/>
</dbReference>
<evidence type="ECO:0000256" key="1">
    <source>
        <dbReference type="SAM" id="Phobius"/>
    </source>
</evidence>
<dbReference type="Proteomes" id="UP000634206">
    <property type="component" value="Unassembled WGS sequence"/>
</dbReference>
<keyword evidence="1" id="KW-0472">Membrane</keyword>
<dbReference type="Pfam" id="PF13599">
    <property type="entry name" value="Pentapeptide_4"/>
    <property type="match status" value="2"/>
</dbReference>